<organism evidence="6 7">
    <name type="scientific">Candidatus Yonathbacteria bacterium RIFCSPLOWO2_01_FULL_47_33b</name>
    <dbReference type="NCBI Taxonomy" id="1802727"/>
    <lineage>
        <taxon>Bacteria</taxon>
        <taxon>Candidatus Yonathiibacteriota</taxon>
    </lineage>
</organism>
<evidence type="ECO:0000256" key="4">
    <source>
        <dbReference type="ARBA" id="ARBA00035178"/>
    </source>
</evidence>
<dbReference type="GO" id="GO:0015934">
    <property type="term" value="C:large ribosomal subunit"/>
    <property type="evidence" value="ECO:0007669"/>
    <property type="project" value="InterPro"/>
</dbReference>
<name>A0A1G2SEA7_9BACT</name>
<keyword evidence="3 5" id="KW-0687">Ribonucleoprotein</keyword>
<dbReference type="PANTHER" id="PTHR35534:SF1">
    <property type="entry name" value="LARGE RIBOSOMAL SUBUNIT PROTEIN BL32"/>
    <property type="match status" value="1"/>
</dbReference>
<evidence type="ECO:0000256" key="1">
    <source>
        <dbReference type="ARBA" id="ARBA00008560"/>
    </source>
</evidence>
<dbReference type="InterPro" id="IPR044957">
    <property type="entry name" value="Ribosomal_bL32_bact"/>
</dbReference>
<evidence type="ECO:0000256" key="2">
    <source>
        <dbReference type="ARBA" id="ARBA00022980"/>
    </source>
</evidence>
<dbReference type="GO" id="GO:0003735">
    <property type="term" value="F:structural constituent of ribosome"/>
    <property type="evidence" value="ECO:0007669"/>
    <property type="project" value="InterPro"/>
</dbReference>
<protein>
    <recommendedName>
        <fullName evidence="4 5">Large ribosomal subunit protein bL32</fullName>
    </recommendedName>
</protein>
<dbReference type="GO" id="GO:0006412">
    <property type="term" value="P:translation"/>
    <property type="evidence" value="ECO:0007669"/>
    <property type="project" value="UniProtKB-UniRule"/>
</dbReference>
<accession>A0A1G2SEA7</accession>
<dbReference type="Proteomes" id="UP000177987">
    <property type="component" value="Unassembled WGS sequence"/>
</dbReference>
<proteinExistence type="inferred from homology"/>
<gene>
    <name evidence="5" type="primary">rpmF</name>
    <name evidence="6" type="ORF">A2937_02290</name>
</gene>
<comment type="similarity">
    <text evidence="1 5">Belongs to the bacterial ribosomal protein bL32 family.</text>
</comment>
<dbReference type="Pfam" id="PF01783">
    <property type="entry name" value="Ribosomal_L32p"/>
    <property type="match status" value="1"/>
</dbReference>
<evidence type="ECO:0000313" key="6">
    <source>
        <dbReference type="EMBL" id="OHA83012.1"/>
    </source>
</evidence>
<dbReference type="NCBIfam" id="TIGR01031">
    <property type="entry name" value="rpmF_bact"/>
    <property type="match status" value="1"/>
</dbReference>
<evidence type="ECO:0000256" key="5">
    <source>
        <dbReference type="HAMAP-Rule" id="MF_00340"/>
    </source>
</evidence>
<dbReference type="PANTHER" id="PTHR35534">
    <property type="entry name" value="50S RIBOSOMAL PROTEIN L32"/>
    <property type="match status" value="1"/>
</dbReference>
<dbReference type="AlphaFoldDB" id="A0A1G2SEA7"/>
<dbReference type="STRING" id="1802727.A2937_02290"/>
<keyword evidence="2 5" id="KW-0689">Ribosomal protein</keyword>
<dbReference type="SUPFAM" id="SSF57829">
    <property type="entry name" value="Zn-binding ribosomal proteins"/>
    <property type="match status" value="1"/>
</dbReference>
<sequence length="75" mass="8419">MVVRMRHTRAHTANRRSHHALEGARLSKCVKCSELHLRHQVCTNCGTYRGKSVLKVVKTIAKTEKRLAAKGKAAK</sequence>
<reference evidence="6 7" key="1">
    <citation type="journal article" date="2016" name="Nat. Commun.">
        <title>Thousands of microbial genomes shed light on interconnected biogeochemical processes in an aquifer system.</title>
        <authorList>
            <person name="Anantharaman K."/>
            <person name="Brown C.T."/>
            <person name="Hug L.A."/>
            <person name="Sharon I."/>
            <person name="Castelle C.J."/>
            <person name="Probst A.J."/>
            <person name="Thomas B.C."/>
            <person name="Singh A."/>
            <person name="Wilkins M.J."/>
            <person name="Karaoz U."/>
            <person name="Brodie E.L."/>
            <person name="Williams K.H."/>
            <person name="Hubbard S.S."/>
            <person name="Banfield J.F."/>
        </authorList>
    </citation>
    <scope>NUCLEOTIDE SEQUENCE [LARGE SCALE GENOMIC DNA]</scope>
</reference>
<comment type="caution">
    <text evidence="6">The sequence shown here is derived from an EMBL/GenBank/DDBJ whole genome shotgun (WGS) entry which is preliminary data.</text>
</comment>
<dbReference type="InterPro" id="IPR002677">
    <property type="entry name" value="Ribosomal_bL32"/>
</dbReference>
<evidence type="ECO:0000313" key="7">
    <source>
        <dbReference type="Proteomes" id="UP000177987"/>
    </source>
</evidence>
<dbReference type="EMBL" id="MHUW01000021">
    <property type="protein sequence ID" value="OHA83012.1"/>
    <property type="molecule type" value="Genomic_DNA"/>
</dbReference>
<evidence type="ECO:0000256" key="3">
    <source>
        <dbReference type="ARBA" id="ARBA00023274"/>
    </source>
</evidence>
<dbReference type="HAMAP" id="MF_00340">
    <property type="entry name" value="Ribosomal_bL32"/>
    <property type="match status" value="1"/>
</dbReference>
<dbReference type="InterPro" id="IPR011332">
    <property type="entry name" value="Ribosomal_zn-bd"/>
</dbReference>